<proteinExistence type="predicted"/>
<dbReference type="Gramene" id="OMO67644">
    <property type="protein sequence ID" value="OMO67644"/>
    <property type="gene ID" value="CCACVL1_20387"/>
</dbReference>
<dbReference type="PANTHER" id="PTHR31900:SF34">
    <property type="entry name" value="EMB|CAB62440.1-RELATED"/>
    <property type="match status" value="1"/>
</dbReference>
<evidence type="ECO:0000313" key="2">
    <source>
        <dbReference type="EMBL" id="OMO67644.1"/>
    </source>
</evidence>
<reference evidence="2 3" key="1">
    <citation type="submission" date="2013-09" db="EMBL/GenBank/DDBJ databases">
        <title>Corchorus capsularis genome sequencing.</title>
        <authorList>
            <person name="Alam M."/>
            <person name="Haque M.S."/>
            <person name="Islam M.S."/>
            <person name="Emdad E.M."/>
            <person name="Islam M.M."/>
            <person name="Ahmed B."/>
            <person name="Halim A."/>
            <person name="Hossen Q.M.M."/>
            <person name="Hossain M.Z."/>
            <person name="Ahmed R."/>
            <person name="Khan M.M."/>
            <person name="Islam R."/>
            <person name="Rashid M.M."/>
            <person name="Khan S.A."/>
            <person name="Rahman M.S."/>
            <person name="Alam M."/>
        </authorList>
    </citation>
    <scope>NUCLEOTIDE SEQUENCE [LARGE SCALE GENOMIC DNA]</scope>
    <source>
        <strain evidence="3">cv. CVL-1</strain>
        <tissue evidence="2">Whole seedling</tissue>
    </source>
</reference>
<dbReference type="InterPro" id="IPR001810">
    <property type="entry name" value="F-box_dom"/>
</dbReference>
<dbReference type="InterPro" id="IPR006566">
    <property type="entry name" value="FBD"/>
</dbReference>
<dbReference type="EMBL" id="AWWV01012385">
    <property type="protein sequence ID" value="OMO67644.1"/>
    <property type="molecule type" value="Genomic_DNA"/>
</dbReference>
<dbReference type="Pfam" id="PF00646">
    <property type="entry name" value="F-box"/>
    <property type="match status" value="1"/>
</dbReference>
<dbReference type="PANTHER" id="PTHR31900">
    <property type="entry name" value="F-BOX/RNI SUPERFAMILY PROTEIN-RELATED"/>
    <property type="match status" value="1"/>
</dbReference>
<dbReference type="OMA" id="WIRYANI"/>
<dbReference type="InterPro" id="IPR050232">
    <property type="entry name" value="FBL13/AtMIF1-like"/>
</dbReference>
<dbReference type="STRING" id="210143.A0A1R3HBF3"/>
<dbReference type="InterPro" id="IPR036047">
    <property type="entry name" value="F-box-like_dom_sf"/>
</dbReference>
<feature type="domain" description="FBD" evidence="1">
    <location>
        <begin position="412"/>
        <end position="482"/>
    </location>
</feature>
<evidence type="ECO:0000259" key="1">
    <source>
        <dbReference type="SMART" id="SM00579"/>
    </source>
</evidence>
<dbReference type="AlphaFoldDB" id="A0A1R3HBF3"/>
<protein>
    <recommendedName>
        <fullName evidence="1">FBD domain-containing protein</fullName>
    </recommendedName>
</protein>
<name>A0A1R3HBF3_COCAP</name>
<dbReference type="OrthoDB" id="1298252at2759"/>
<accession>A0A1R3HBF3</accession>
<dbReference type="SMART" id="SM00579">
    <property type="entry name" value="FBD"/>
    <property type="match status" value="1"/>
</dbReference>
<comment type="caution">
    <text evidence="2">The sequence shown here is derived from an EMBL/GenBank/DDBJ whole genome shotgun (WGS) entry which is preliminary data.</text>
</comment>
<dbReference type="SUPFAM" id="SSF81383">
    <property type="entry name" value="F-box domain"/>
    <property type="match status" value="1"/>
</dbReference>
<sequence length="482" mass="55714">MSRKLGGGDDRISQLPEEVMGHIVSFLNMKEPVGTRVLSKKWISFWTNHLLQLQSLDFDIAHFNGRNQALFMDYVDLVLRLRGPIDIEIFSLKYNIEFRSENHQALQIFPRVCHWIRYANICNVKKLELHIQIGRQWRPVRFPAGVFSSCCSSIVELKLENDFVFDVPPTLFPCLKVLHVYVRRPNINFFNRLINSSSPVLENLSINGRLLPFAFDIWGGYSFEIFVPTLRILRINLISSEEYFESCSNHLFIIHTPNLEFLTIQDEIFASYEISEIPYLVEANVCIGPHSSYIINNGEISEQEADRVMQVLQGIRHARSVILWENITAAIGHAFDDYGPLPMFPTLHRLKLCIDNCYGWKLLPHFLSNSPNLEFLEMEKQPAAFNIEEEDEAGVVPYMDSYDWDEPEAAPSCLGQYLKEIKLASLWRSGDEEQAIRYLLGNSMVLEIMTINFSEDAVEGVLDEYMIEEFPRASHNCELIFE</sequence>
<keyword evidence="3" id="KW-1185">Reference proteome</keyword>
<evidence type="ECO:0000313" key="3">
    <source>
        <dbReference type="Proteomes" id="UP000188268"/>
    </source>
</evidence>
<dbReference type="Proteomes" id="UP000188268">
    <property type="component" value="Unassembled WGS sequence"/>
</dbReference>
<gene>
    <name evidence="2" type="ORF">CCACVL1_20387</name>
</gene>
<organism evidence="2 3">
    <name type="scientific">Corchorus capsularis</name>
    <name type="common">Jute</name>
    <dbReference type="NCBI Taxonomy" id="210143"/>
    <lineage>
        <taxon>Eukaryota</taxon>
        <taxon>Viridiplantae</taxon>
        <taxon>Streptophyta</taxon>
        <taxon>Embryophyta</taxon>
        <taxon>Tracheophyta</taxon>
        <taxon>Spermatophyta</taxon>
        <taxon>Magnoliopsida</taxon>
        <taxon>eudicotyledons</taxon>
        <taxon>Gunneridae</taxon>
        <taxon>Pentapetalae</taxon>
        <taxon>rosids</taxon>
        <taxon>malvids</taxon>
        <taxon>Malvales</taxon>
        <taxon>Malvaceae</taxon>
        <taxon>Grewioideae</taxon>
        <taxon>Apeibeae</taxon>
        <taxon>Corchorus</taxon>
    </lineage>
</organism>